<accession>A0A0D0CWV9</accession>
<evidence type="ECO:0000313" key="2">
    <source>
        <dbReference type="EMBL" id="KIK80028.1"/>
    </source>
</evidence>
<organism evidence="2 3">
    <name type="scientific">Paxillus rubicundulus Ve08.2h10</name>
    <dbReference type="NCBI Taxonomy" id="930991"/>
    <lineage>
        <taxon>Eukaryota</taxon>
        <taxon>Fungi</taxon>
        <taxon>Dikarya</taxon>
        <taxon>Basidiomycota</taxon>
        <taxon>Agaricomycotina</taxon>
        <taxon>Agaricomycetes</taxon>
        <taxon>Agaricomycetidae</taxon>
        <taxon>Boletales</taxon>
        <taxon>Paxilineae</taxon>
        <taxon>Paxillaceae</taxon>
        <taxon>Paxillus</taxon>
    </lineage>
</organism>
<evidence type="ECO:0000313" key="3">
    <source>
        <dbReference type="Proteomes" id="UP000054538"/>
    </source>
</evidence>
<evidence type="ECO:0000256" key="1">
    <source>
        <dbReference type="SAM" id="SignalP"/>
    </source>
</evidence>
<reference evidence="3" key="2">
    <citation type="submission" date="2015-01" db="EMBL/GenBank/DDBJ databases">
        <title>Evolutionary Origins and Diversification of the Mycorrhizal Mutualists.</title>
        <authorList>
            <consortium name="DOE Joint Genome Institute"/>
            <consortium name="Mycorrhizal Genomics Consortium"/>
            <person name="Kohler A."/>
            <person name="Kuo A."/>
            <person name="Nagy L.G."/>
            <person name="Floudas D."/>
            <person name="Copeland A."/>
            <person name="Barry K.W."/>
            <person name="Cichocki N."/>
            <person name="Veneault-Fourrey C."/>
            <person name="LaButti K."/>
            <person name="Lindquist E.A."/>
            <person name="Lipzen A."/>
            <person name="Lundell T."/>
            <person name="Morin E."/>
            <person name="Murat C."/>
            <person name="Riley R."/>
            <person name="Ohm R."/>
            <person name="Sun H."/>
            <person name="Tunlid A."/>
            <person name="Henrissat B."/>
            <person name="Grigoriev I.V."/>
            <person name="Hibbett D.S."/>
            <person name="Martin F."/>
        </authorList>
    </citation>
    <scope>NUCLEOTIDE SEQUENCE [LARGE SCALE GENOMIC DNA]</scope>
    <source>
        <strain evidence="3">Ve08.2h10</strain>
    </source>
</reference>
<dbReference type="InParanoid" id="A0A0D0CWV9"/>
<protein>
    <submittedName>
        <fullName evidence="2">Uncharacterized protein</fullName>
    </submittedName>
</protein>
<dbReference type="HOGENOM" id="CLU_2961476_0_0_1"/>
<feature type="signal peptide" evidence="1">
    <location>
        <begin position="1"/>
        <end position="25"/>
    </location>
</feature>
<keyword evidence="1" id="KW-0732">Signal</keyword>
<proteinExistence type="predicted"/>
<sequence>MHSNLAVCHILVCRVLFRIPATVLTCLRIMGNDSEIESTRCWPVSTAGRVIIVELIISN</sequence>
<keyword evidence="3" id="KW-1185">Reference proteome</keyword>
<dbReference type="Proteomes" id="UP000054538">
    <property type="component" value="Unassembled WGS sequence"/>
</dbReference>
<name>A0A0D0CWV9_9AGAM</name>
<gene>
    <name evidence="2" type="ORF">PAXRUDRAFT_251797</name>
</gene>
<dbReference type="EMBL" id="KN826121">
    <property type="protein sequence ID" value="KIK80028.1"/>
    <property type="molecule type" value="Genomic_DNA"/>
</dbReference>
<dbReference type="AlphaFoldDB" id="A0A0D0CWV9"/>
<reference evidence="2 3" key="1">
    <citation type="submission" date="2014-04" db="EMBL/GenBank/DDBJ databases">
        <authorList>
            <consortium name="DOE Joint Genome Institute"/>
            <person name="Kuo A."/>
            <person name="Kohler A."/>
            <person name="Jargeat P."/>
            <person name="Nagy L.G."/>
            <person name="Floudas D."/>
            <person name="Copeland A."/>
            <person name="Barry K.W."/>
            <person name="Cichocki N."/>
            <person name="Veneault-Fourrey C."/>
            <person name="LaButti K."/>
            <person name="Lindquist E.A."/>
            <person name="Lipzen A."/>
            <person name="Lundell T."/>
            <person name="Morin E."/>
            <person name="Murat C."/>
            <person name="Sun H."/>
            <person name="Tunlid A."/>
            <person name="Henrissat B."/>
            <person name="Grigoriev I.V."/>
            <person name="Hibbett D.S."/>
            <person name="Martin F."/>
            <person name="Nordberg H.P."/>
            <person name="Cantor M.N."/>
            <person name="Hua S.X."/>
        </authorList>
    </citation>
    <scope>NUCLEOTIDE SEQUENCE [LARGE SCALE GENOMIC DNA]</scope>
    <source>
        <strain evidence="2 3">Ve08.2h10</strain>
    </source>
</reference>
<feature type="chain" id="PRO_5002208880" evidence="1">
    <location>
        <begin position="26"/>
        <end position="59"/>
    </location>
</feature>